<feature type="compositionally biased region" description="Basic and acidic residues" evidence="1">
    <location>
        <begin position="8"/>
        <end position="17"/>
    </location>
</feature>
<dbReference type="EMBL" id="LXQA010502594">
    <property type="protein sequence ID" value="MCI55848.1"/>
    <property type="molecule type" value="Genomic_DNA"/>
</dbReference>
<dbReference type="Proteomes" id="UP000265520">
    <property type="component" value="Unassembled WGS sequence"/>
</dbReference>
<accession>A0A392T435</accession>
<feature type="non-terminal residue" evidence="2">
    <location>
        <position position="1"/>
    </location>
</feature>
<evidence type="ECO:0000256" key="1">
    <source>
        <dbReference type="SAM" id="MobiDB-lite"/>
    </source>
</evidence>
<evidence type="ECO:0000313" key="2">
    <source>
        <dbReference type="EMBL" id="MCI55848.1"/>
    </source>
</evidence>
<feature type="region of interest" description="Disordered" evidence="1">
    <location>
        <begin position="1"/>
        <end position="27"/>
    </location>
</feature>
<evidence type="ECO:0000313" key="3">
    <source>
        <dbReference type="Proteomes" id="UP000265520"/>
    </source>
</evidence>
<name>A0A392T435_9FABA</name>
<sequence length="27" mass="2919">VYSQQCEEGGRVGKAHGEEDDVVSLLN</sequence>
<protein>
    <submittedName>
        <fullName evidence="2">Uncharacterized protein</fullName>
    </submittedName>
</protein>
<reference evidence="2 3" key="1">
    <citation type="journal article" date="2018" name="Front. Plant Sci.">
        <title>Red Clover (Trifolium pratense) and Zigzag Clover (T. medium) - A Picture of Genomic Similarities and Differences.</title>
        <authorList>
            <person name="Dluhosova J."/>
            <person name="Istvanek J."/>
            <person name="Nedelnik J."/>
            <person name="Repkova J."/>
        </authorList>
    </citation>
    <scope>NUCLEOTIDE SEQUENCE [LARGE SCALE GENOMIC DNA]</scope>
    <source>
        <strain evidence="3">cv. 10/8</strain>
        <tissue evidence="2">Leaf</tissue>
    </source>
</reference>
<organism evidence="2 3">
    <name type="scientific">Trifolium medium</name>
    <dbReference type="NCBI Taxonomy" id="97028"/>
    <lineage>
        <taxon>Eukaryota</taxon>
        <taxon>Viridiplantae</taxon>
        <taxon>Streptophyta</taxon>
        <taxon>Embryophyta</taxon>
        <taxon>Tracheophyta</taxon>
        <taxon>Spermatophyta</taxon>
        <taxon>Magnoliopsida</taxon>
        <taxon>eudicotyledons</taxon>
        <taxon>Gunneridae</taxon>
        <taxon>Pentapetalae</taxon>
        <taxon>rosids</taxon>
        <taxon>fabids</taxon>
        <taxon>Fabales</taxon>
        <taxon>Fabaceae</taxon>
        <taxon>Papilionoideae</taxon>
        <taxon>50 kb inversion clade</taxon>
        <taxon>NPAAA clade</taxon>
        <taxon>Hologalegina</taxon>
        <taxon>IRL clade</taxon>
        <taxon>Trifolieae</taxon>
        <taxon>Trifolium</taxon>
    </lineage>
</organism>
<keyword evidence="3" id="KW-1185">Reference proteome</keyword>
<proteinExistence type="predicted"/>
<comment type="caution">
    <text evidence="2">The sequence shown here is derived from an EMBL/GenBank/DDBJ whole genome shotgun (WGS) entry which is preliminary data.</text>
</comment>
<feature type="compositionally biased region" description="Acidic residues" evidence="1">
    <location>
        <begin position="18"/>
        <end position="27"/>
    </location>
</feature>
<dbReference type="AlphaFoldDB" id="A0A392T435"/>